<dbReference type="EMBL" id="JAHMHS010000020">
    <property type="protein sequence ID" value="KAK1727970.1"/>
    <property type="molecule type" value="Genomic_DNA"/>
</dbReference>
<evidence type="ECO:0000313" key="2">
    <source>
        <dbReference type="Proteomes" id="UP001244207"/>
    </source>
</evidence>
<evidence type="ECO:0000313" key="1">
    <source>
        <dbReference type="EMBL" id="KAK1727970.1"/>
    </source>
</evidence>
<dbReference type="Proteomes" id="UP001244207">
    <property type="component" value="Unassembled WGS sequence"/>
</dbReference>
<gene>
    <name evidence="1" type="ORF">BDZ83DRAFT_169414</name>
</gene>
<proteinExistence type="predicted"/>
<sequence>MYCMYEYECMPVGTSAVKKTLDRLPRRFPPTPSSVVPRRPGPIASVLARSRHLSGFLHRIRAMHWPRAPALGRPPRSSHSLSVLILPDWQVTSSPDYPQNERPFHYFVPPQAYLKPSPLIVPSSRVFPFERTPSFNLLPLCRTRSRTIFSLLFLLLKSTPGNKTHFPPSARAIAIATTDRPTDSIRIWHQTRQSSISVPWGFRENPLRRPPLLALYW</sequence>
<comment type="caution">
    <text evidence="1">The sequence shown here is derived from an EMBL/GenBank/DDBJ whole genome shotgun (WGS) entry which is preliminary data.</text>
</comment>
<dbReference type="RefSeq" id="XP_060368025.1">
    <property type="nucleotide sequence ID" value="XM_060501456.1"/>
</dbReference>
<name>A0AAD8UT52_GLOAC</name>
<accession>A0AAD8UT52</accession>
<protein>
    <submittedName>
        <fullName evidence="1">Uncharacterized protein</fullName>
    </submittedName>
</protein>
<reference evidence="1" key="1">
    <citation type="submission" date="2021-12" db="EMBL/GenBank/DDBJ databases">
        <title>Comparative genomics, transcriptomics and evolutionary studies reveal genomic signatures of adaptation to plant cell wall in hemibiotrophic fungi.</title>
        <authorList>
            <consortium name="DOE Joint Genome Institute"/>
            <person name="Baroncelli R."/>
            <person name="Diaz J.F."/>
            <person name="Benocci T."/>
            <person name="Peng M."/>
            <person name="Battaglia E."/>
            <person name="Haridas S."/>
            <person name="Andreopoulos W."/>
            <person name="Labutti K."/>
            <person name="Pangilinan J."/>
            <person name="Floch G.L."/>
            <person name="Makela M.R."/>
            <person name="Henrissat B."/>
            <person name="Grigoriev I.V."/>
            <person name="Crouch J.A."/>
            <person name="De Vries R.P."/>
            <person name="Sukno S.A."/>
            <person name="Thon M.R."/>
        </authorList>
    </citation>
    <scope>NUCLEOTIDE SEQUENCE</scope>
    <source>
        <strain evidence="1">CBS 112980</strain>
    </source>
</reference>
<keyword evidence="2" id="KW-1185">Reference proteome</keyword>
<dbReference type="AlphaFoldDB" id="A0AAD8UT52"/>
<dbReference type="GeneID" id="85385355"/>
<organism evidence="1 2">
    <name type="scientific">Glomerella acutata</name>
    <name type="common">Colletotrichum acutatum</name>
    <dbReference type="NCBI Taxonomy" id="27357"/>
    <lineage>
        <taxon>Eukaryota</taxon>
        <taxon>Fungi</taxon>
        <taxon>Dikarya</taxon>
        <taxon>Ascomycota</taxon>
        <taxon>Pezizomycotina</taxon>
        <taxon>Sordariomycetes</taxon>
        <taxon>Hypocreomycetidae</taxon>
        <taxon>Glomerellales</taxon>
        <taxon>Glomerellaceae</taxon>
        <taxon>Colletotrichum</taxon>
        <taxon>Colletotrichum acutatum species complex</taxon>
    </lineage>
</organism>